<keyword evidence="1" id="KW-0472">Membrane</keyword>
<reference evidence="2 3" key="1">
    <citation type="journal article" date="2018" name="Proc. Natl. Acad. Sci. U.S.A.">
        <title>Linking secondary metabolites to gene clusters through genome sequencing of six diverse Aspergillus species.</title>
        <authorList>
            <person name="Kaerboelling I."/>
            <person name="Vesth T.C."/>
            <person name="Frisvad J.C."/>
            <person name="Nybo J.L."/>
            <person name="Theobald S."/>
            <person name="Kuo A."/>
            <person name="Bowyer P."/>
            <person name="Matsuda Y."/>
            <person name="Mondo S."/>
            <person name="Lyhne E.K."/>
            <person name="Kogle M.E."/>
            <person name="Clum A."/>
            <person name="Lipzen A."/>
            <person name="Salamov A."/>
            <person name="Ngan C.Y."/>
            <person name="Daum C."/>
            <person name="Chiniquy J."/>
            <person name="Barry K."/>
            <person name="LaButti K."/>
            <person name="Haridas S."/>
            <person name="Simmons B.A."/>
            <person name="Magnuson J.K."/>
            <person name="Mortensen U.H."/>
            <person name="Larsen T.O."/>
            <person name="Grigoriev I.V."/>
            <person name="Baker S.E."/>
            <person name="Andersen M.R."/>
        </authorList>
    </citation>
    <scope>NUCLEOTIDE SEQUENCE [LARGE SCALE GENOMIC DNA]</scope>
    <source>
        <strain evidence="2 3">IBT 24754</strain>
    </source>
</reference>
<comment type="caution">
    <text evidence="2">The sequence shown here is derived from an EMBL/GenBank/DDBJ whole genome shotgun (WGS) entry which is preliminary data.</text>
</comment>
<name>A0A2T5M0Q0_9EURO</name>
<protein>
    <submittedName>
        <fullName evidence="2">Uncharacterized protein</fullName>
    </submittedName>
</protein>
<evidence type="ECO:0000313" key="2">
    <source>
        <dbReference type="EMBL" id="PTU22106.1"/>
    </source>
</evidence>
<gene>
    <name evidence="2" type="ORF">P175DRAFT_0557038</name>
</gene>
<dbReference type="EMBL" id="MSFN02000003">
    <property type="protein sequence ID" value="PTU22106.1"/>
    <property type="molecule type" value="Genomic_DNA"/>
</dbReference>
<evidence type="ECO:0000256" key="1">
    <source>
        <dbReference type="SAM" id="Phobius"/>
    </source>
</evidence>
<evidence type="ECO:0000313" key="3">
    <source>
        <dbReference type="Proteomes" id="UP000244073"/>
    </source>
</evidence>
<dbReference type="VEuPathDB" id="FungiDB:P175DRAFT_0557038"/>
<organism evidence="2 3">
    <name type="scientific">Aspergillus ochraceoroseus IBT 24754</name>
    <dbReference type="NCBI Taxonomy" id="1392256"/>
    <lineage>
        <taxon>Eukaryota</taxon>
        <taxon>Fungi</taxon>
        <taxon>Dikarya</taxon>
        <taxon>Ascomycota</taxon>
        <taxon>Pezizomycotina</taxon>
        <taxon>Eurotiomycetes</taxon>
        <taxon>Eurotiomycetidae</taxon>
        <taxon>Eurotiales</taxon>
        <taxon>Aspergillaceae</taxon>
        <taxon>Aspergillus</taxon>
        <taxon>Aspergillus subgen. Nidulantes</taxon>
    </lineage>
</organism>
<proteinExistence type="predicted"/>
<dbReference type="RefSeq" id="XP_040753498.1">
    <property type="nucleotide sequence ID" value="XM_040900737.1"/>
</dbReference>
<dbReference type="OrthoDB" id="5059029at2759"/>
<keyword evidence="1" id="KW-1133">Transmembrane helix</keyword>
<accession>A0A2T5M0Q0</accession>
<dbReference type="AlphaFoldDB" id="A0A2T5M0Q0"/>
<dbReference type="GeneID" id="63817621"/>
<dbReference type="Proteomes" id="UP000244073">
    <property type="component" value="Unassembled WGS sequence"/>
</dbReference>
<sequence>MHFDIPALPIATLVMNAFASVTLVTNWIVKEERATDSTDAALGKIDWKVSRGGLKAARDIIVVASSAS</sequence>
<keyword evidence="1" id="KW-0812">Transmembrane</keyword>
<feature type="transmembrane region" description="Helical" evidence="1">
    <location>
        <begin position="6"/>
        <end position="29"/>
    </location>
</feature>